<comment type="caution">
    <text evidence="2">The sequence shown here is derived from an EMBL/GenBank/DDBJ whole genome shotgun (WGS) entry which is preliminary data.</text>
</comment>
<dbReference type="CDD" id="cd02440">
    <property type="entry name" value="AdoMet_MTases"/>
    <property type="match status" value="1"/>
</dbReference>
<dbReference type="SUPFAM" id="SSF53335">
    <property type="entry name" value="S-adenosyl-L-methionine-dependent methyltransferases"/>
    <property type="match status" value="1"/>
</dbReference>
<organism evidence="2 3">
    <name type="scientific">candidate division WOR-1 bacterium RIFCSPLOWO2_02_FULL_46_20</name>
    <dbReference type="NCBI Taxonomy" id="1802567"/>
    <lineage>
        <taxon>Bacteria</taxon>
        <taxon>Bacillati</taxon>
        <taxon>Saganbacteria</taxon>
    </lineage>
</organism>
<gene>
    <name evidence="2" type="ORF">A3H38_04345</name>
</gene>
<dbReference type="AlphaFoldDB" id="A0A1F4R4K9"/>
<protein>
    <recommendedName>
        <fullName evidence="1">Methyltransferase type 12 domain-containing protein</fullName>
    </recommendedName>
</protein>
<dbReference type="Pfam" id="PF08242">
    <property type="entry name" value="Methyltransf_12"/>
    <property type="match status" value="1"/>
</dbReference>
<proteinExistence type="predicted"/>
<evidence type="ECO:0000259" key="1">
    <source>
        <dbReference type="Pfam" id="PF08242"/>
    </source>
</evidence>
<feature type="domain" description="Methyltransferase type 12" evidence="1">
    <location>
        <begin position="51"/>
        <end position="142"/>
    </location>
</feature>
<reference evidence="2 3" key="1">
    <citation type="journal article" date="2016" name="Nat. Commun.">
        <title>Thousands of microbial genomes shed light on interconnected biogeochemical processes in an aquifer system.</title>
        <authorList>
            <person name="Anantharaman K."/>
            <person name="Brown C.T."/>
            <person name="Hug L.A."/>
            <person name="Sharon I."/>
            <person name="Castelle C.J."/>
            <person name="Probst A.J."/>
            <person name="Thomas B.C."/>
            <person name="Singh A."/>
            <person name="Wilkins M.J."/>
            <person name="Karaoz U."/>
            <person name="Brodie E.L."/>
            <person name="Williams K.H."/>
            <person name="Hubbard S.S."/>
            <person name="Banfield J.F."/>
        </authorList>
    </citation>
    <scope>NUCLEOTIDE SEQUENCE [LARGE SCALE GENOMIC DNA]</scope>
</reference>
<dbReference type="PANTHER" id="PTHR43861">
    <property type="entry name" value="TRANS-ACONITATE 2-METHYLTRANSFERASE-RELATED"/>
    <property type="match status" value="1"/>
</dbReference>
<dbReference type="InterPro" id="IPR029063">
    <property type="entry name" value="SAM-dependent_MTases_sf"/>
</dbReference>
<accession>A0A1F4R4K9</accession>
<dbReference type="EMBL" id="METP01000061">
    <property type="protein sequence ID" value="OGC03099.1"/>
    <property type="molecule type" value="Genomic_DNA"/>
</dbReference>
<name>A0A1F4R4K9_UNCSA</name>
<evidence type="ECO:0000313" key="2">
    <source>
        <dbReference type="EMBL" id="OGC03099.1"/>
    </source>
</evidence>
<dbReference type="Proteomes" id="UP000176938">
    <property type="component" value="Unassembled WGS sequence"/>
</dbReference>
<dbReference type="Gene3D" id="3.40.50.150">
    <property type="entry name" value="Vaccinia Virus protein VP39"/>
    <property type="match status" value="1"/>
</dbReference>
<sequence length="229" mass="26310">MGKVDFDDYADDYDNILKEQLRFFSEDDKYFAQYKVKIVHKYLATEPKRILEYGCGTGRNLPFFKEIFPSAEIFGADISVQSIAVAKEQNLFARCYCLDDEFIRSFGDFDLIFVAGVFHHIAPNERVRVLEQINALLSKSGSLFVFEHNPYNPVTQKLVRECPFDADASLLSMPRMSKLLEKTGFTGVQKKYTLFVPPSFAVLAKLERYLGWLPLGGQYFIQAKKHTIL</sequence>
<dbReference type="InterPro" id="IPR013217">
    <property type="entry name" value="Methyltransf_12"/>
</dbReference>
<evidence type="ECO:0000313" key="3">
    <source>
        <dbReference type="Proteomes" id="UP000176938"/>
    </source>
</evidence>